<feature type="non-terminal residue" evidence="1">
    <location>
        <position position="1"/>
    </location>
</feature>
<dbReference type="AlphaFoldDB" id="A0A815X994"/>
<organism evidence="1 2">
    <name type="scientific">Adineta ricciae</name>
    <name type="common">Rotifer</name>
    <dbReference type="NCBI Taxonomy" id="249248"/>
    <lineage>
        <taxon>Eukaryota</taxon>
        <taxon>Metazoa</taxon>
        <taxon>Spiralia</taxon>
        <taxon>Gnathifera</taxon>
        <taxon>Rotifera</taxon>
        <taxon>Eurotatoria</taxon>
        <taxon>Bdelloidea</taxon>
        <taxon>Adinetida</taxon>
        <taxon>Adinetidae</taxon>
        <taxon>Adineta</taxon>
    </lineage>
</organism>
<reference evidence="1" key="1">
    <citation type="submission" date="2021-02" db="EMBL/GenBank/DDBJ databases">
        <authorList>
            <person name="Nowell W R."/>
        </authorList>
    </citation>
    <scope>NUCLEOTIDE SEQUENCE</scope>
</reference>
<proteinExistence type="predicted"/>
<comment type="caution">
    <text evidence="1">The sequence shown here is derived from an EMBL/GenBank/DDBJ whole genome shotgun (WGS) entry which is preliminary data.</text>
</comment>
<gene>
    <name evidence="1" type="ORF">EDS130_LOCUS46225</name>
</gene>
<dbReference type="InterPro" id="IPR029035">
    <property type="entry name" value="DHS-like_NAD/FAD-binding_dom"/>
</dbReference>
<dbReference type="Gene3D" id="3.40.50.1220">
    <property type="entry name" value="TPP-binding domain"/>
    <property type="match status" value="1"/>
</dbReference>
<evidence type="ECO:0000313" key="2">
    <source>
        <dbReference type="Proteomes" id="UP000663852"/>
    </source>
</evidence>
<evidence type="ECO:0000313" key="1">
    <source>
        <dbReference type="EMBL" id="CAF1554595.1"/>
    </source>
</evidence>
<dbReference type="EMBL" id="CAJNOJ010001755">
    <property type="protein sequence ID" value="CAF1554595.1"/>
    <property type="molecule type" value="Genomic_DNA"/>
</dbReference>
<dbReference type="Proteomes" id="UP000663852">
    <property type="component" value="Unassembled WGS sequence"/>
</dbReference>
<sequence>MDMSALGISIAADINDFRGPAVSQTGIPTNKIVELHGNCSYEACAKCDLSLCMGTSMRVSPA</sequence>
<name>A0A815X994_ADIRI</name>
<accession>A0A815X994</accession>
<protein>
    <submittedName>
        <fullName evidence="1">Uncharacterized protein</fullName>
    </submittedName>
</protein>
<dbReference type="SUPFAM" id="SSF52467">
    <property type="entry name" value="DHS-like NAD/FAD-binding domain"/>
    <property type="match status" value="1"/>
</dbReference>